<feature type="transmembrane region" description="Helical" evidence="11">
    <location>
        <begin position="6"/>
        <end position="24"/>
    </location>
</feature>
<reference evidence="13" key="1">
    <citation type="journal article" date="2019" name="Int. J. Syst. Evol. Microbiol.">
        <title>The Global Catalogue of Microorganisms (GCM) 10K type strain sequencing project: providing services to taxonomists for standard genome sequencing and annotation.</title>
        <authorList>
            <consortium name="The Broad Institute Genomics Platform"/>
            <consortium name="The Broad Institute Genome Sequencing Center for Infectious Disease"/>
            <person name="Wu L."/>
            <person name="Ma J."/>
        </authorList>
    </citation>
    <scope>NUCLEOTIDE SEQUENCE [LARGE SCALE GENOMIC DNA]</scope>
    <source>
        <strain evidence="13">CCUG 61707</strain>
    </source>
</reference>
<evidence type="ECO:0000256" key="5">
    <source>
        <dbReference type="ARBA" id="ARBA00022692"/>
    </source>
</evidence>
<feature type="transmembrane region" description="Helical" evidence="11">
    <location>
        <begin position="452"/>
        <end position="470"/>
    </location>
</feature>
<comment type="caution">
    <text evidence="12">The sequence shown here is derived from an EMBL/GenBank/DDBJ whole genome shotgun (WGS) entry which is preliminary data.</text>
</comment>
<dbReference type="PROSITE" id="PS00456">
    <property type="entry name" value="NA_SOLUT_SYMP_1"/>
    <property type="match status" value="1"/>
</dbReference>
<name>A0ABW3I7W5_9PAST</name>
<dbReference type="Gene3D" id="1.20.1730.10">
    <property type="entry name" value="Sodium/glucose cotransporter"/>
    <property type="match status" value="1"/>
</dbReference>
<feature type="transmembrane region" description="Helical" evidence="11">
    <location>
        <begin position="45"/>
        <end position="63"/>
    </location>
</feature>
<evidence type="ECO:0000256" key="11">
    <source>
        <dbReference type="SAM" id="Phobius"/>
    </source>
</evidence>
<evidence type="ECO:0000256" key="8">
    <source>
        <dbReference type="ARBA" id="ARBA00023136"/>
    </source>
</evidence>
<accession>A0ABW3I7W5</accession>
<gene>
    <name evidence="12" type="primary">panF</name>
    <name evidence="12" type="ORF">ACFQ02_04055</name>
</gene>
<feature type="transmembrane region" description="Helical" evidence="11">
    <location>
        <begin position="424"/>
        <end position="446"/>
    </location>
</feature>
<feature type="transmembrane region" description="Helical" evidence="11">
    <location>
        <begin position="368"/>
        <end position="386"/>
    </location>
</feature>
<proteinExistence type="inferred from homology"/>
<organism evidence="12 13">
    <name type="scientific">Seminibacterium arietis</name>
    <dbReference type="NCBI Taxonomy" id="1173502"/>
    <lineage>
        <taxon>Bacteria</taxon>
        <taxon>Pseudomonadati</taxon>
        <taxon>Pseudomonadota</taxon>
        <taxon>Gammaproteobacteria</taxon>
        <taxon>Pasteurellales</taxon>
        <taxon>Pasteurellaceae</taxon>
        <taxon>Seminibacterium</taxon>
    </lineage>
</organism>
<dbReference type="PROSITE" id="PS50283">
    <property type="entry name" value="NA_SOLUT_SYMP_3"/>
    <property type="match status" value="1"/>
</dbReference>
<dbReference type="Proteomes" id="UP001596996">
    <property type="component" value="Unassembled WGS sequence"/>
</dbReference>
<dbReference type="InterPro" id="IPR038377">
    <property type="entry name" value="Na/Glc_symporter_sf"/>
</dbReference>
<evidence type="ECO:0000313" key="13">
    <source>
        <dbReference type="Proteomes" id="UP001596996"/>
    </source>
</evidence>
<feature type="transmembrane region" description="Helical" evidence="11">
    <location>
        <begin position="234"/>
        <end position="253"/>
    </location>
</feature>
<evidence type="ECO:0000256" key="2">
    <source>
        <dbReference type="ARBA" id="ARBA00006434"/>
    </source>
</evidence>
<comment type="subcellular location">
    <subcellularLocation>
        <location evidence="1">Membrane</location>
        <topology evidence="1">Multi-pass membrane protein</topology>
    </subcellularLocation>
</comment>
<evidence type="ECO:0000256" key="10">
    <source>
        <dbReference type="RuleBase" id="RU362091"/>
    </source>
</evidence>
<keyword evidence="9" id="KW-0915">Sodium</keyword>
<keyword evidence="13" id="KW-1185">Reference proteome</keyword>
<feature type="transmembrane region" description="Helical" evidence="11">
    <location>
        <begin position="187"/>
        <end position="207"/>
    </location>
</feature>
<keyword evidence="7 11" id="KW-1133">Transmembrane helix</keyword>
<feature type="transmembrane region" description="Helical" evidence="11">
    <location>
        <begin position="273"/>
        <end position="291"/>
    </location>
</feature>
<dbReference type="InterPro" id="IPR050277">
    <property type="entry name" value="Sodium:Solute_Symporter"/>
</dbReference>
<keyword evidence="9" id="KW-0739">Sodium transport</keyword>
<evidence type="ECO:0000313" key="12">
    <source>
        <dbReference type="EMBL" id="MFD0966025.1"/>
    </source>
</evidence>
<evidence type="ECO:0000256" key="3">
    <source>
        <dbReference type="ARBA" id="ARBA00022448"/>
    </source>
</evidence>
<keyword evidence="9" id="KW-0406">Ion transport</keyword>
<dbReference type="CDD" id="cd10327">
    <property type="entry name" value="SLC5sbd_PanF"/>
    <property type="match status" value="1"/>
</dbReference>
<evidence type="ECO:0000256" key="4">
    <source>
        <dbReference type="ARBA" id="ARBA00022475"/>
    </source>
</evidence>
<sequence>MNLSIIIPLVIYLILVFASALYAYSKRQQGDFLTEYYIGNRTMKGFVLAMTMAATYIGASSIIGGPSGAYKYGLGWVLLAMIQVPVLLLVLGVLGKKLAIASREHNLITISDLLLQRYKSKTLVLVASLSLLTALFAGMVVQFIGGARLLEGTIGINYTQALLIFALTVGVYTFIGGFRAVVLTDTIQGSVMILGTLLLLGGVIYAAGGVESAVTKLIEIDPDLVTPQGPNDKLGFTFMTSFWVLVCFGIIGLPQTAIRGFAFKDSKALHRGIVIGTLVVALVMMTIHLAGALGRAVLPDLTVPDKVIPTLMLHVLHPVVAGIFLATPMAAIMSTLDSHLLQSSSIFIKDLYLSINPNAIKDQRKLKLFSTAMTLILTVLVVVMAYNPPDMLIWLNLLALGGLESAFLWVLVLGLFWEKANAHGAITSMIVGVGVYVFFTVTGIKIFEFHQIVPSLVISLIAFLIGNKFGENSPHFK</sequence>
<evidence type="ECO:0000256" key="7">
    <source>
        <dbReference type="ARBA" id="ARBA00022989"/>
    </source>
</evidence>
<comment type="similarity">
    <text evidence="2 10">Belongs to the sodium:solute symporter (SSF) (TC 2.A.21) family.</text>
</comment>
<dbReference type="NCBIfam" id="TIGR00813">
    <property type="entry name" value="sss"/>
    <property type="match status" value="1"/>
</dbReference>
<feature type="transmembrane region" description="Helical" evidence="11">
    <location>
        <begin position="392"/>
        <end position="417"/>
    </location>
</feature>
<keyword evidence="8 11" id="KW-0472">Membrane</keyword>
<dbReference type="NCBIfam" id="TIGR02119">
    <property type="entry name" value="panF"/>
    <property type="match status" value="1"/>
</dbReference>
<feature type="transmembrane region" description="Helical" evidence="11">
    <location>
        <begin position="311"/>
        <end position="333"/>
    </location>
</feature>
<evidence type="ECO:0000256" key="6">
    <source>
        <dbReference type="ARBA" id="ARBA00022847"/>
    </source>
</evidence>
<dbReference type="InterPro" id="IPR001734">
    <property type="entry name" value="Na/solute_symporter"/>
</dbReference>
<keyword evidence="4" id="KW-1003">Cell membrane</keyword>
<dbReference type="PROSITE" id="PS00457">
    <property type="entry name" value="NA_SOLUT_SYMP_2"/>
    <property type="match status" value="1"/>
</dbReference>
<keyword evidence="3" id="KW-0813">Transport</keyword>
<dbReference type="InterPro" id="IPR018212">
    <property type="entry name" value="Na/solute_symporter_CS"/>
</dbReference>
<dbReference type="EMBL" id="JBHTJN010000009">
    <property type="protein sequence ID" value="MFD0966025.1"/>
    <property type="molecule type" value="Genomic_DNA"/>
</dbReference>
<dbReference type="PANTHER" id="PTHR48086:SF4">
    <property type="entry name" value="SODIUM_PANTOTHENATE SYMPORTER"/>
    <property type="match status" value="1"/>
</dbReference>
<feature type="transmembrane region" description="Helical" evidence="11">
    <location>
        <begin position="123"/>
        <end position="144"/>
    </location>
</feature>
<dbReference type="InterPro" id="IPR011849">
    <property type="entry name" value="Na/pantothenate_symporter"/>
</dbReference>
<dbReference type="PANTHER" id="PTHR48086">
    <property type="entry name" value="SODIUM/PROLINE SYMPORTER-RELATED"/>
    <property type="match status" value="1"/>
</dbReference>
<dbReference type="Pfam" id="PF00474">
    <property type="entry name" value="SSF"/>
    <property type="match status" value="1"/>
</dbReference>
<feature type="transmembrane region" description="Helical" evidence="11">
    <location>
        <begin position="156"/>
        <end position="175"/>
    </location>
</feature>
<feature type="transmembrane region" description="Helical" evidence="11">
    <location>
        <begin position="75"/>
        <end position="94"/>
    </location>
</feature>
<dbReference type="RefSeq" id="WP_380819654.1">
    <property type="nucleotide sequence ID" value="NZ_JBHTJN010000009.1"/>
</dbReference>
<protein>
    <submittedName>
        <fullName evidence="12">Sodium/pantothenate symporter</fullName>
    </submittedName>
</protein>
<evidence type="ECO:0000256" key="9">
    <source>
        <dbReference type="ARBA" id="ARBA00023201"/>
    </source>
</evidence>
<evidence type="ECO:0000256" key="1">
    <source>
        <dbReference type="ARBA" id="ARBA00004141"/>
    </source>
</evidence>
<keyword evidence="6" id="KW-0769">Symport</keyword>
<keyword evidence="5 11" id="KW-0812">Transmembrane</keyword>